<keyword evidence="1" id="KW-1185">Reference proteome</keyword>
<name>A0A915KL26_ROMCU</name>
<dbReference type="WBParaSite" id="nRc.2.0.1.t38525-RA">
    <property type="protein sequence ID" value="nRc.2.0.1.t38525-RA"/>
    <property type="gene ID" value="nRc.2.0.1.g38525"/>
</dbReference>
<protein>
    <submittedName>
        <fullName evidence="2">Uncharacterized protein</fullName>
    </submittedName>
</protein>
<accession>A0A915KL26</accession>
<proteinExistence type="predicted"/>
<organism evidence="1 2">
    <name type="scientific">Romanomermis culicivorax</name>
    <name type="common">Nematode worm</name>
    <dbReference type="NCBI Taxonomy" id="13658"/>
    <lineage>
        <taxon>Eukaryota</taxon>
        <taxon>Metazoa</taxon>
        <taxon>Ecdysozoa</taxon>
        <taxon>Nematoda</taxon>
        <taxon>Enoplea</taxon>
        <taxon>Dorylaimia</taxon>
        <taxon>Mermithida</taxon>
        <taxon>Mermithoidea</taxon>
        <taxon>Mermithidae</taxon>
        <taxon>Romanomermis</taxon>
    </lineage>
</organism>
<evidence type="ECO:0000313" key="1">
    <source>
        <dbReference type="Proteomes" id="UP000887565"/>
    </source>
</evidence>
<sequence length="70" mass="7919">MCYQLDGSGAGHMMNSWMQHSSDVQEPKCCMANSICLRQQENNARREKKFVHLSMNDTAAILGSWISEDP</sequence>
<dbReference type="AlphaFoldDB" id="A0A915KL26"/>
<reference evidence="2" key="1">
    <citation type="submission" date="2022-11" db="UniProtKB">
        <authorList>
            <consortium name="WormBaseParasite"/>
        </authorList>
    </citation>
    <scope>IDENTIFICATION</scope>
</reference>
<dbReference type="Proteomes" id="UP000887565">
    <property type="component" value="Unplaced"/>
</dbReference>
<evidence type="ECO:0000313" key="2">
    <source>
        <dbReference type="WBParaSite" id="nRc.2.0.1.t38525-RA"/>
    </source>
</evidence>